<dbReference type="EMBL" id="WHNX01000019">
    <property type="protein sequence ID" value="MPW26481.1"/>
    <property type="molecule type" value="Genomic_DNA"/>
</dbReference>
<dbReference type="AlphaFoldDB" id="A0A6A7KB25"/>
<reference evidence="7 8" key="1">
    <citation type="submission" date="2019-10" db="EMBL/GenBank/DDBJ databases">
        <title>Alkalibaculum tamaniensis sp.nov., a new alkaliphilic acetogen, isolated on methoxylated aromatics from a mud volcano.</title>
        <authorList>
            <person name="Khomyakova M.A."/>
            <person name="Merkel A.Y."/>
            <person name="Bonch-Osmolovskaya E.A."/>
            <person name="Slobodkin A.I."/>
        </authorList>
    </citation>
    <scope>NUCLEOTIDE SEQUENCE [LARGE SCALE GENOMIC DNA]</scope>
    <source>
        <strain evidence="7 8">M08DMB</strain>
    </source>
</reference>
<dbReference type="InterPro" id="IPR003339">
    <property type="entry name" value="ABC/ECF_trnsptr_transmembrane"/>
</dbReference>
<accession>A0A6A7KB25</accession>
<organism evidence="7 8">
    <name type="scientific">Alkalibaculum sporogenes</name>
    <dbReference type="NCBI Taxonomy" id="2655001"/>
    <lineage>
        <taxon>Bacteria</taxon>
        <taxon>Bacillati</taxon>
        <taxon>Bacillota</taxon>
        <taxon>Clostridia</taxon>
        <taxon>Eubacteriales</taxon>
        <taxon>Eubacteriaceae</taxon>
        <taxon>Alkalibaculum</taxon>
    </lineage>
</organism>
<evidence type="ECO:0000256" key="1">
    <source>
        <dbReference type="ARBA" id="ARBA00004141"/>
    </source>
</evidence>
<proteinExistence type="predicted"/>
<evidence type="ECO:0000313" key="7">
    <source>
        <dbReference type="EMBL" id="MPW26481.1"/>
    </source>
</evidence>
<evidence type="ECO:0000256" key="3">
    <source>
        <dbReference type="ARBA" id="ARBA00022692"/>
    </source>
</evidence>
<keyword evidence="4 6" id="KW-1133">Transmembrane helix</keyword>
<evidence type="ECO:0000313" key="8">
    <source>
        <dbReference type="Proteomes" id="UP000440004"/>
    </source>
</evidence>
<dbReference type="Proteomes" id="UP000440004">
    <property type="component" value="Unassembled WGS sequence"/>
</dbReference>
<dbReference type="RefSeq" id="WP_152805038.1">
    <property type="nucleotide sequence ID" value="NZ_WHNX01000019.1"/>
</dbReference>
<comment type="subcellular location">
    <subcellularLocation>
        <location evidence="1">Membrane</location>
        <topology evidence="1">Multi-pass membrane protein</topology>
    </subcellularLocation>
</comment>
<keyword evidence="8" id="KW-1185">Reference proteome</keyword>
<comment type="caution">
    <text evidence="7">The sequence shown here is derived from an EMBL/GenBank/DDBJ whole genome shotgun (WGS) entry which is preliminary data.</text>
</comment>
<sequence length="240" mass="27205">MGDASFGFSNRPFIWMDPRSKIVLFIASSFTLMRGISKVVSEIIFFVFISLLLFNGKQINYTIKMIVTFAIMMYVDINVASMFSGTLGVLLLTVSRVFRIFLPIVMSLTLIVRTTTVSEFIAAFEKMHITKKIVIPFSVMFRFFPTIKEQWVSIQNAMKFRGIHISIRTVVCQPMLTMEYVMVPLLMSAVKISDELSAASLSRGLGGDKKRSCITKVVFGYLDYFVVLISIGFMAYSMMN</sequence>
<gene>
    <name evidence="7" type="ORF">GC105_11835</name>
</gene>
<dbReference type="PANTHER" id="PTHR34857">
    <property type="entry name" value="SLL0384 PROTEIN"/>
    <property type="match status" value="1"/>
</dbReference>
<protein>
    <recommendedName>
        <fullName evidence="9">Energy-coupling factor transporter transmembrane protein EcfT</fullName>
    </recommendedName>
</protein>
<evidence type="ECO:0008006" key="9">
    <source>
        <dbReference type="Google" id="ProtNLM"/>
    </source>
</evidence>
<feature type="transmembrane region" description="Helical" evidence="6">
    <location>
        <begin position="100"/>
        <end position="124"/>
    </location>
</feature>
<dbReference type="CDD" id="cd16914">
    <property type="entry name" value="EcfT"/>
    <property type="match status" value="1"/>
</dbReference>
<dbReference type="InterPro" id="IPR051611">
    <property type="entry name" value="ECF_transporter_component"/>
</dbReference>
<evidence type="ECO:0000256" key="6">
    <source>
        <dbReference type="SAM" id="Phobius"/>
    </source>
</evidence>
<keyword evidence="2" id="KW-1003">Cell membrane</keyword>
<feature type="transmembrane region" description="Helical" evidence="6">
    <location>
        <begin position="66"/>
        <end position="94"/>
    </location>
</feature>
<feature type="transmembrane region" description="Helical" evidence="6">
    <location>
        <begin position="22"/>
        <end position="54"/>
    </location>
</feature>
<feature type="transmembrane region" description="Helical" evidence="6">
    <location>
        <begin position="218"/>
        <end position="239"/>
    </location>
</feature>
<evidence type="ECO:0000256" key="2">
    <source>
        <dbReference type="ARBA" id="ARBA00022475"/>
    </source>
</evidence>
<keyword evidence="5 6" id="KW-0472">Membrane</keyword>
<dbReference type="PANTHER" id="PTHR34857:SF2">
    <property type="entry name" value="SLL0384 PROTEIN"/>
    <property type="match status" value="1"/>
</dbReference>
<dbReference type="Pfam" id="PF02361">
    <property type="entry name" value="CbiQ"/>
    <property type="match status" value="1"/>
</dbReference>
<dbReference type="GO" id="GO:0005886">
    <property type="term" value="C:plasma membrane"/>
    <property type="evidence" value="ECO:0007669"/>
    <property type="project" value="UniProtKB-ARBA"/>
</dbReference>
<evidence type="ECO:0000256" key="5">
    <source>
        <dbReference type="ARBA" id="ARBA00023136"/>
    </source>
</evidence>
<keyword evidence="3 6" id="KW-0812">Transmembrane</keyword>
<evidence type="ECO:0000256" key="4">
    <source>
        <dbReference type="ARBA" id="ARBA00022989"/>
    </source>
</evidence>
<name>A0A6A7KB25_9FIRM</name>